<keyword evidence="4" id="KW-1185">Reference proteome</keyword>
<proteinExistence type="predicted"/>
<evidence type="ECO:0000256" key="1">
    <source>
        <dbReference type="SAM" id="MobiDB-lite"/>
    </source>
</evidence>
<reference evidence="3 4" key="1">
    <citation type="submission" date="2015-01" db="EMBL/GenBank/DDBJ databases">
        <title>The Genome Sequence of Ochroconis gallopava CBS43764.</title>
        <authorList>
            <consortium name="The Broad Institute Genomics Platform"/>
            <person name="Cuomo C."/>
            <person name="de Hoog S."/>
            <person name="Gorbushina A."/>
            <person name="Stielow B."/>
            <person name="Teixiera M."/>
            <person name="Abouelleil A."/>
            <person name="Chapman S.B."/>
            <person name="Priest M."/>
            <person name="Young S.K."/>
            <person name="Wortman J."/>
            <person name="Nusbaum C."/>
            <person name="Birren B."/>
        </authorList>
    </citation>
    <scope>NUCLEOTIDE SEQUENCE [LARGE SCALE GENOMIC DNA]</scope>
    <source>
        <strain evidence="3 4">CBS 43764</strain>
    </source>
</reference>
<feature type="region of interest" description="Disordered" evidence="1">
    <location>
        <begin position="443"/>
        <end position="469"/>
    </location>
</feature>
<evidence type="ECO:0000313" key="4">
    <source>
        <dbReference type="Proteomes" id="UP000053259"/>
    </source>
</evidence>
<dbReference type="RefSeq" id="XP_016213705.1">
    <property type="nucleotide sequence ID" value="XM_016358604.1"/>
</dbReference>
<feature type="transmembrane region" description="Helical" evidence="2">
    <location>
        <begin position="241"/>
        <end position="260"/>
    </location>
</feature>
<keyword evidence="2" id="KW-1133">Transmembrane helix</keyword>
<protein>
    <submittedName>
        <fullName evidence="3">Uncharacterized protein</fullName>
    </submittedName>
</protein>
<feature type="transmembrane region" description="Helical" evidence="2">
    <location>
        <begin position="266"/>
        <end position="285"/>
    </location>
</feature>
<dbReference type="HOGENOM" id="CLU_029043_0_0_1"/>
<evidence type="ECO:0000313" key="3">
    <source>
        <dbReference type="EMBL" id="KIW03836.1"/>
    </source>
</evidence>
<name>A0A0D1XMP9_9PEZI</name>
<dbReference type="EMBL" id="KN847543">
    <property type="protein sequence ID" value="KIW03836.1"/>
    <property type="molecule type" value="Genomic_DNA"/>
</dbReference>
<feature type="compositionally biased region" description="Basic and acidic residues" evidence="1">
    <location>
        <begin position="460"/>
        <end position="469"/>
    </location>
</feature>
<keyword evidence="2" id="KW-0472">Membrane</keyword>
<dbReference type="InParanoid" id="A0A0D1XMP9"/>
<dbReference type="Proteomes" id="UP000053259">
    <property type="component" value="Unassembled WGS sequence"/>
</dbReference>
<sequence length="469" mass="52832">MYQLGWGQLNENQNQPDSILQWNHLQLDIVGFLAILGESAVVSTSQVATLSRMFFLPRLLPAPQALLRPSRPDKLQPISGQAVGVTSGNKRDYINFLGHVLANADSLPDYAVKCIKIKRIHNEGVVRARPFGPTWWVAVLGCVLSVVILAISVWQQDGMAILADICLSFLSTLVGVVNKWNLNLPKRAGDKNHYTPPGDVILRYPKGSFVVIRCSEDVARELFFAPEGIEYDIETPWKYRMIALVGSILLMFGVIFLGNARTNVQVAFAVAYMILNAAYWIIAALPKRFHWDTSAFEVIPEAFAEPQMNREMLREAIVKQLKEGKQDICLKTIDKDLPKTIPPKAQCKDFVSYNKTFTQALWKVIIATREIEWIRKSDAAPTSEAWDRWLALAHEVALNAPEPTNIDQKYKGKMRSIQHYHVPDWNAQGALIDALNGVKQQEIKKDQQKTATNQTQSDLNMREDPSKTV</sequence>
<feature type="transmembrane region" description="Helical" evidence="2">
    <location>
        <begin position="135"/>
        <end position="154"/>
    </location>
</feature>
<dbReference type="AlphaFoldDB" id="A0A0D1XMP9"/>
<keyword evidence="2" id="KW-0812">Transmembrane</keyword>
<evidence type="ECO:0000256" key="2">
    <source>
        <dbReference type="SAM" id="Phobius"/>
    </source>
</evidence>
<accession>A0A0D1XMP9</accession>
<feature type="transmembrane region" description="Helical" evidence="2">
    <location>
        <begin position="160"/>
        <end position="177"/>
    </location>
</feature>
<feature type="compositionally biased region" description="Polar residues" evidence="1">
    <location>
        <begin position="449"/>
        <end position="459"/>
    </location>
</feature>
<organism evidence="3 4">
    <name type="scientific">Verruconis gallopava</name>
    <dbReference type="NCBI Taxonomy" id="253628"/>
    <lineage>
        <taxon>Eukaryota</taxon>
        <taxon>Fungi</taxon>
        <taxon>Dikarya</taxon>
        <taxon>Ascomycota</taxon>
        <taxon>Pezizomycotina</taxon>
        <taxon>Dothideomycetes</taxon>
        <taxon>Pleosporomycetidae</taxon>
        <taxon>Venturiales</taxon>
        <taxon>Sympoventuriaceae</taxon>
        <taxon>Verruconis</taxon>
    </lineage>
</organism>
<dbReference type="VEuPathDB" id="FungiDB:PV09_05135"/>
<dbReference type="GeneID" id="27313108"/>
<gene>
    <name evidence="3" type="ORF">PV09_05135</name>
</gene>
<dbReference type="OrthoDB" id="5412502at2759"/>